<organism evidence="1 2">
    <name type="scientific">Streptomyces calvus</name>
    <dbReference type="NCBI Taxonomy" id="67282"/>
    <lineage>
        <taxon>Bacteria</taxon>
        <taxon>Bacillati</taxon>
        <taxon>Actinomycetota</taxon>
        <taxon>Actinomycetes</taxon>
        <taxon>Kitasatosporales</taxon>
        <taxon>Streptomycetaceae</taxon>
        <taxon>Streptomyces</taxon>
    </lineage>
</organism>
<reference evidence="1 2" key="1">
    <citation type="submission" date="2020-08" db="EMBL/GenBank/DDBJ databases">
        <title>Genomic Encyclopedia of Type Strains, Phase III (KMG-III): the genomes of soil and plant-associated and newly described type strains.</title>
        <authorList>
            <person name="Whitman W."/>
        </authorList>
    </citation>
    <scope>NUCLEOTIDE SEQUENCE [LARGE SCALE GENOMIC DNA]</scope>
    <source>
        <strain evidence="1 2">CECT 3271</strain>
    </source>
</reference>
<comment type="caution">
    <text evidence="1">The sequence shown here is derived from an EMBL/GenBank/DDBJ whole genome shotgun (WGS) entry which is preliminary data.</text>
</comment>
<dbReference type="EMBL" id="JACJIE010000001">
    <property type="protein sequence ID" value="MBA8942381.1"/>
    <property type="molecule type" value="Genomic_DNA"/>
</dbReference>
<accession>A0AA40S9G1</accession>
<dbReference type="AlphaFoldDB" id="A0AA40S9G1"/>
<evidence type="ECO:0000313" key="1">
    <source>
        <dbReference type="EMBL" id="MBA8942381.1"/>
    </source>
</evidence>
<protein>
    <submittedName>
        <fullName evidence="1">Uncharacterized protein</fullName>
    </submittedName>
</protein>
<proteinExistence type="predicted"/>
<name>A0AA40S9G1_9ACTN</name>
<dbReference type="RefSeq" id="WP_233288528.1">
    <property type="nucleotide sequence ID" value="NZ_BMSU01000023.1"/>
</dbReference>
<gene>
    <name evidence="1" type="ORF">FHS33_000770</name>
</gene>
<evidence type="ECO:0000313" key="2">
    <source>
        <dbReference type="Proteomes" id="UP000530412"/>
    </source>
</evidence>
<sequence length="175" mass="18427">MGPAVVTPYALTVDAGTGDLRAADHLLRTLADGFDLPEDTFGCTHLVRGNRPRVVVSLTLPSRPLLDTVRERLAHGYGTVAPGLPDAVGRAVLYPGAAALTGTTTVAELLARSAIDRVTVLGTPEPPDPATRMVTRDHVRPQWQRDELVLAATPALGGTLVPFEAPDPTPCCADH</sequence>
<dbReference type="Proteomes" id="UP000530412">
    <property type="component" value="Unassembled WGS sequence"/>
</dbReference>